<keyword evidence="3" id="KW-1185">Reference proteome</keyword>
<organism evidence="2 3">
    <name type="scientific">Effusibacillus consociatus</name>
    <dbReference type="NCBI Taxonomy" id="1117041"/>
    <lineage>
        <taxon>Bacteria</taxon>
        <taxon>Bacillati</taxon>
        <taxon>Bacillota</taxon>
        <taxon>Bacilli</taxon>
        <taxon>Bacillales</taxon>
        <taxon>Alicyclobacillaceae</taxon>
        <taxon>Effusibacillus</taxon>
    </lineage>
</organism>
<evidence type="ECO:0000313" key="2">
    <source>
        <dbReference type="EMBL" id="MFC4768094.1"/>
    </source>
</evidence>
<accession>A0ABV9Q1I4</accession>
<evidence type="ECO:0000256" key="1">
    <source>
        <dbReference type="SAM" id="SignalP"/>
    </source>
</evidence>
<dbReference type="RefSeq" id="WP_380026014.1">
    <property type="nucleotide sequence ID" value="NZ_JBHSHC010000096.1"/>
</dbReference>
<feature type="chain" id="PRO_5046595801" evidence="1">
    <location>
        <begin position="28"/>
        <end position="143"/>
    </location>
</feature>
<dbReference type="Proteomes" id="UP001596002">
    <property type="component" value="Unassembled WGS sequence"/>
</dbReference>
<gene>
    <name evidence="2" type="ORF">ACFO8Q_12110</name>
</gene>
<comment type="caution">
    <text evidence="2">The sequence shown here is derived from an EMBL/GenBank/DDBJ whole genome shotgun (WGS) entry which is preliminary data.</text>
</comment>
<dbReference type="EMBL" id="JBHSHC010000096">
    <property type="protein sequence ID" value="MFC4768094.1"/>
    <property type="molecule type" value="Genomic_DNA"/>
</dbReference>
<reference evidence="3" key="1">
    <citation type="journal article" date="2019" name="Int. J. Syst. Evol. Microbiol.">
        <title>The Global Catalogue of Microorganisms (GCM) 10K type strain sequencing project: providing services to taxonomists for standard genome sequencing and annotation.</title>
        <authorList>
            <consortium name="The Broad Institute Genomics Platform"/>
            <consortium name="The Broad Institute Genome Sequencing Center for Infectious Disease"/>
            <person name="Wu L."/>
            <person name="Ma J."/>
        </authorList>
    </citation>
    <scope>NUCLEOTIDE SEQUENCE [LARGE SCALE GENOMIC DNA]</scope>
    <source>
        <strain evidence="3">WYCCWR 12678</strain>
    </source>
</reference>
<protein>
    <submittedName>
        <fullName evidence="2">Uncharacterized protein</fullName>
    </submittedName>
</protein>
<sequence>MKFSSRIKVSLATALVGSLALSTPTFAANSICYYSFESEMYMGSNSSSFTPTNSDNVLTIVGWQDTNDNSKPADVEYKLIRSGFWGSTLVGSVRISGNKPQAVPSTWYRHVFTGVSPNYNYKLYTANWSQKTVRGAGNAYDGY</sequence>
<name>A0ABV9Q1I4_9BACL</name>
<keyword evidence="1" id="KW-0732">Signal</keyword>
<proteinExistence type="predicted"/>
<feature type="signal peptide" evidence="1">
    <location>
        <begin position="1"/>
        <end position="27"/>
    </location>
</feature>
<evidence type="ECO:0000313" key="3">
    <source>
        <dbReference type="Proteomes" id="UP001596002"/>
    </source>
</evidence>